<protein>
    <submittedName>
        <fullName evidence="3">VOC family protein</fullName>
    </submittedName>
</protein>
<gene>
    <name evidence="3" type="ORF">GCM10022252_70390</name>
</gene>
<dbReference type="InterPro" id="IPR029068">
    <property type="entry name" value="Glyas_Bleomycin-R_OHBP_Dase"/>
</dbReference>
<sequence length="158" mass="17283">MNAVLTGVHHLKIWVSDLERSRSWYERVLGLEHHTSFQDDDGVIRGMSFTVPGASFQIALRENPELARALFDADPFALQVTLEGLDDWAARLDGLGVPHSPIFRASAGHAMGFTDPDGVQIRLYAPDERVHAAQVGAEGVYRSGEAPDPIPAPGRDQD</sequence>
<reference evidence="4" key="1">
    <citation type="journal article" date="2019" name="Int. J. Syst. Evol. Microbiol.">
        <title>The Global Catalogue of Microorganisms (GCM) 10K type strain sequencing project: providing services to taxonomists for standard genome sequencing and annotation.</title>
        <authorList>
            <consortium name="The Broad Institute Genomics Platform"/>
            <consortium name="The Broad Institute Genome Sequencing Center for Infectious Disease"/>
            <person name="Wu L."/>
            <person name="Ma J."/>
        </authorList>
    </citation>
    <scope>NUCLEOTIDE SEQUENCE [LARGE SCALE GENOMIC DNA]</scope>
    <source>
        <strain evidence="4">JCM 17388</strain>
    </source>
</reference>
<dbReference type="PROSITE" id="PS51819">
    <property type="entry name" value="VOC"/>
    <property type="match status" value="1"/>
</dbReference>
<feature type="domain" description="VOC" evidence="2">
    <location>
        <begin position="7"/>
        <end position="126"/>
    </location>
</feature>
<dbReference type="Pfam" id="PF00903">
    <property type="entry name" value="Glyoxalase"/>
    <property type="match status" value="1"/>
</dbReference>
<dbReference type="EMBL" id="BAABAQ010000017">
    <property type="protein sequence ID" value="GAA4207157.1"/>
    <property type="molecule type" value="Genomic_DNA"/>
</dbReference>
<name>A0ABP8BHQ9_9ACTN</name>
<feature type="region of interest" description="Disordered" evidence="1">
    <location>
        <begin position="136"/>
        <end position="158"/>
    </location>
</feature>
<dbReference type="Gene3D" id="3.10.180.10">
    <property type="entry name" value="2,3-Dihydroxybiphenyl 1,2-Dioxygenase, domain 1"/>
    <property type="match status" value="1"/>
</dbReference>
<accession>A0ABP8BHQ9</accession>
<dbReference type="InterPro" id="IPR004360">
    <property type="entry name" value="Glyas_Fos-R_dOase_dom"/>
</dbReference>
<evidence type="ECO:0000313" key="4">
    <source>
        <dbReference type="Proteomes" id="UP001501251"/>
    </source>
</evidence>
<keyword evidence="4" id="KW-1185">Reference proteome</keyword>
<evidence type="ECO:0000256" key="1">
    <source>
        <dbReference type="SAM" id="MobiDB-lite"/>
    </source>
</evidence>
<evidence type="ECO:0000259" key="2">
    <source>
        <dbReference type="PROSITE" id="PS51819"/>
    </source>
</evidence>
<comment type="caution">
    <text evidence="3">The sequence shown here is derived from an EMBL/GenBank/DDBJ whole genome shotgun (WGS) entry which is preliminary data.</text>
</comment>
<proteinExistence type="predicted"/>
<dbReference type="Proteomes" id="UP001501251">
    <property type="component" value="Unassembled WGS sequence"/>
</dbReference>
<organism evidence="3 4">
    <name type="scientific">Streptosporangium oxazolinicum</name>
    <dbReference type="NCBI Taxonomy" id="909287"/>
    <lineage>
        <taxon>Bacteria</taxon>
        <taxon>Bacillati</taxon>
        <taxon>Actinomycetota</taxon>
        <taxon>Actinomycetes</taxon>
        <taxon>Streptosporangiales</taxon>
        <taxon>Streptosporangiaceae</taxon>
        <taxon>Streptosporangium</taxon>
    </lineage>
</organism>
<evidence type="ECO:0000313" key="3">
    <source>
        <dbReference type="EMBL" id="GAA4207157.1"/>
    </source>
</evidence>
<dbReference type="InterPro" id="IPR037523">
    <property type="entry name" value="VOC_core"/>
</dbReference>
<dbReference type="RefSeq" id="WP_344922572.1">
    <property type="nucleotide sequence ID" value="NZ_BAABAQ010000017.1"/>
</dbReference>
<dbReference type="SUPFAM" id="SSF54593">
    <property type="entry name" value="Glyoxalase/Bleomycin resistance protein/Dihydroxybiphenyl dioxygenase"/>
    <property type="match status" value="1"/>
</dbReference>